<proteinExistence type="inferred from homology"/>
<protein>
    <submittedName>
        <fullName evidence="6">Major capsid protein</fullName>
    </submittedName>
</protein>
<accession>A0A4P8PSI4</accession>
<dbReference type="EMBL" id="MK249191">
    <property type="protein sequence ID" value="QCQ84925.1"/>
    <property type="molecule type" value="Genomic_DNA"/>
</dbReference>
<evidence type="ECO:0000256" key="5">
    <source>
        <dbReference type="ARBA" id="ARBA00022844"/>
    </source>
</evidence>
<keyword evidence="5" id="KW-0946">Virion</keyword>
<dbReference type="Pfam" id="PF02305">
    <property type="entry name" value="Phage_F"/>
    <property type="match status" value="1"/>
</dbReference>
<dbReference type="SUPFAM" id="SSF88645">
    <property type="entry name" value="ssDNA viruses"/>
    <property type="match status" value="1"/>
</dbReference>
<dbReference type="InterPro" id="IPR016184">
    <property type="entry name" value="Capsid/spike_ssDNA_virus"/>
</dbReference>
<dbReference type="InterPro" id="IPR003514">
    <property type="entry name" value="Microviridae_protein_F"/>
</dbReference>
<dbReference type="GO" id="GO:0039615">
    <property type="term" value="C:T=1 icosahedral viral capsid"/>
    <property type="evidence" value="ECO:0007669"/>
    <property type="project" value="UniProtKB-KW"/>
</dbReference>
<evidence type="ECO:0000256" key="2">
    <source>
        <dbReference type="ARBA" id="ARBA00009963"/>
    </source>
</evidence>
<evidence type="ECO:0000313" key="6">
    <source>
        <dbReference type="EMBL" id="QCQ84925.1"/>
    </source>
</evidence>
<evidence type="ECO:0000256" key="4">
    <source>
        <dbReference type="ARBA" id="ARBA00022561"/>
    </source>
</evidence>
<reference evidence="6" key="1">
    <citation type="submission" date="2018-12" db="EMBL/GenBank/DDBJ databases">
        <title>Singled stranded DNA viruses identified in blackflies (Austrosimulium ungulatum) sampled in New Zealand.</title>
        <authorList>
            <person name="Kraberger S."/>
            <person name="Fontenele R.S."/>
            <person name="Schmidlin K."/>
            <person name="Walters M."/>
            <person name="Varsani A."/>
        </authorList>
    </citation>
    <scope>NUCLEOTIDE SEQUENCE [LARGE SCALE GENOMIC DNA]</scope>
    <source>
        <strain evidence="6">125</strain>
    </source>
</reference>
<comment type="subcellular location">
    <subcellularLocation>
        <location evidence="1">Virion</location>
    </subcellularLocation>
</comment>
<name>A0A4P8PSI4_9VIRU</name>
<evidence type="ECO:0000256" key="3">
    <source>
        <dbReference type="ARBA" id="ARBA00022431"/>
    </source>
</evidence>
<keyword evidence="4" id="KW-0167">Capsid protein</keyword>
<dbReference type="GO" id="GO:0005198">
    <property type="term" value="F:structural molecule activity"/>
    <property type="evidence" value="ECO:0007669"/>
    <property type="project" value="InterPro"/>
</dbReference>
<dbReference type="Gene3D" id="2.60.169.10">
    <property type="entry name" value="Microviridae F protein"/>
    <property type="match status" value="2"/>
</dbReference>
<evidence type="ECO:0000256" key="1">
    <source>
        <dbReference type="ARBA" id="ARBA00004328"/>
    </source>
</evidence>
<comment type="similarity">
    <text evidence="2">Belongs to the microviridae F protein family.</text>
</comment>
<dbReference type="Proteomes" id="UP000323064">
    <property type="component" value="Segment"/>
</dbReference>
<organism evidence="6">
    <name type="scientific">Blackfly microvirus SF02</name>
    <dbReference type="NCBI Taxonomy" id="2576452"/>
    <lineage>
        <taxon>Viruses</taxon>
        <taxon>Monodnaviria</taxon>
        <taxon>Sangervirae</taxon>
        <taxon>Phixviricota</taxon>
        <taxon>Malgrandaviricetes</taxon>
        <taxon>Petitvirales</taxon>
        <taxon>Microviridae</taxon>
        <taxon>Microvirus</taxon>
    </lineage>
</organism>
<keyword evidence="3" id="KW-1140">T=1 icosahedral capsid protein</keyword>
<sequence>MSQLLFNEVIYNNIPQNNFPLDHDRKFSMQMGYAVPCKVQEVVPGGTYYSNTSQLVRMAPMLAPLMHRVNVCVHSFFVPNRILWPGWEDAVASPLDPLNPMPFIKPAAGIGVGTLADYLGYPTGAFNDREFNALPIAAYNLIWNEYYRDQWLQEEINAELIDGNNNATADIGTAWVTKPLKRAWQKDYFTSCLPQPQAGEPVTIPIGGTATIEYNVAATGATTQLRRIGVAGQPAPASSGYVAGNISYSSDGVDDALLSALTGDPLGNEQPINIDNSANLLVNLESATATTINDLRVAITLQQWLEMNQRSGDRYIESLRSHFGVAPNDARLQRPEYIGGSKTNISFSEVLQTSSSDAETPQANMAGHGISLGQGNGYKYYAQEHGFIISIISVMPDTSYINPTPKHLLNRDFLEYLDPLFANLGEEPVLNREVQGDHTTPNGTFGYQSKFASYKFNHNTVHGQFKTTLKFWHMSRELLNPVLNENFIESDPTKRIFAVEDEDEDELYVQMYHEDRALLPLPRYSIPGVAKV</sequence>
<dbReference type="InterPro" id="IPR037002">
    <property type="entry name" value="Microviridae_protein_F_sf"/>
</dbReference>